<comment type="caution">
    <text evidence="1">The sequence shown here is derived from an EMBL/GenBank/DDBJ whole genome shotgun (WGS) entry which is preliminary data.</text>
</comment>
<dbReference type="Proteomes" id="UP001597389">
    <property type="component" value="Unassembled WGS sequence"/>
</dbReference>
<dbReference type="RefSeq" id="WP_377090288.1">
    <property type="nucleotide sequence ID" value="NZ_JBHSJL010000014.1"/>
</dbReference>
<reference evidence="2" key="1">
    <citation type="journal article" date="2019" name="Int. J. Syst. Evol. Microbiol.">
        <title>The Global Catalogue of Microorganisms (GCM) 10K type strain sequencing project: providing services to taxonomists for standard genome sequencing and annotation.</title>
        <authorList>
            <consortium name="The Broad Institute Genomics Platform"/>
            <consortium name="The Broad Institute Genome Sequencing Center for Infectious Disease"/>
            <person name="Wu L."/>
            <person name="Ma J."/>
        </authorList>
    </citation>
    <scope>NUCLEOTIDE SEQUENCE [LARGE SCALE GENOMIC DNA]</scope>
    <source>
        <strain evidence="2">CCUG 57942</strain>
    </source>
</reference>
<proteinExistence type="predicted"/>
<gene>
    <name evidence="1" type="ORF">ACFSW8_04470</name>
</gene>
<keyword evidence="2" id="KW-1185">Reference proteome</keyword>
<evidence type="ECO:0000313" key="1">
    <source>
        <dbReference type="EMBL" id="MFD2158145.1"/>
    </source>
</evidence>
<evidence type="ECO:0000313" key="2">
    <source>
        <dbReference type="Proteomes" id="UP001597389"/>
    </source>
</evidence>
<accession>A0ABW4Z835</accession>
<evidence type="ECO:0008006" key="3">
    <source>
        <dbReference type="Google" id="ProtNLM"/>
    </source>
</evidence>
<sequence length="271" mass="30768">MSSLNSIDRKLLEDTLEMSSGYVLNFSARREFAGFMSDIDDCDIYANIYGFNGDSMAKRMRAYWTVEEDPVVSRAITHLLDYAEAFDLANAESISKCRKIITRLNGETSPNNTTTSKEAFLSQEFPPLDFQKLPIEGVLIPILEQRWEEAKRCADSEAYLSTVIQLGSMLEAVLFGMTRNNPKEFNQARSAPRKEGKALPFHDWSLANLIDSAREVGLLNEDVKQYSHSLRDFRNYVHPYKQLASQFTPDKDTATISLHVFRAAMNQIIGK</sequence>
<dbReference type="EMBL" id="JBHUJB010000021">
    <property type="protein sequence ID" value="MFD2158145.1"/>
    <property type="molecule type" value="Genomic_DNA"/>
</dbReference>
<organism evidence="1 2">
    <name type="scientific">Rubritalea tangerina</name>
    <dbReference type="NCBI Taxonomy" id="430798"/>
    <lineage>
        <taxon>Bacteria</taxon>
        <taxon>Pseudomonadati</taxon>
        <taxon>Verrucomicrobiota</taxon>
        <taxon>Verrucomicrobiia</taxon>
        <taxon>Verrucomicrobiales</taxon>
        <taxon>Rubritaleaceae</taxon>
        <taxon>Rubritalea</taxon>
    </lineage>
</organism>
<protein>
    <recommendedName>
        <fullName evidence="3">AbiJ N-terminal domain-containing protein</fullName>
    </recommendedName>
</protein>
<name>A0ABW4Z835_9BACT</name>